<feature type="transmembrane region" description="Helical" evidence="1">
    <location>
        <begin position="106"/>
        <end position="127"/>
    </location>
</feature>
<dbReference type="AlphaFoldDB" id="A0A1H9LXF2"/>
<reference evidence="2 3" key="1">
    <citation type="submission" date="2016-10" db="EMBL/GenBank/DDBJ databases">
        <authorList>
            <person name="de Groot N.N."/>
        </authorList>
    </citation>
    <scope>NUCLEOTIDE SEQUENCE [LARGE SCALE GENOMIC DNA]</scope>
    <source>
        <strain evidence="2 3">CGMCC 1.7727</strain>
    </source>
</reference>
<evidence type="ECO:0000313" key="2">
    <source>
        <dbReference type="EMBL" id="SER16146.1"/>
    </source>
</evidence>
<dbReference type="OrthoDB" id="1682150at2"/>
<accession>A0A1H9LXF2</accession>
<dbReference type="Proteomes" id="UP000199687">
    <property type="component" value="Unassembled WGS sequence"/>
</dbReference>
<gene>
    <name evidence="2" type="ORF">SAMN04487944_101452</name>
</gene>
<evidence type="ECO:0000313" key="3">
    <source>
        <dbReference type="Proteomes" id="UP000199687"/>
    </source>
</evidence>
<proteinExistence type="predicted"/>
<organism evidence="2 3">
    <name type="scientific">Gracilibacillus ureilyticus</name>
    <dbReference type="NCBI Taxonomy" id="531814"/>
    <lineage>
        <taxon>Bacteria</taxon>
        <taxon>Bacillati</taxon>
        <taxon>Bacillota</taxon>
        <taxon>Bacilli</taxon>
        <taxon>Bacillales</taxon>
        <taxon>Bacillaceae</taxon>
        <taxon>Gracilibacillus</taxon>
    </lineage>
</organism>
<keyword evidence="1" id="KW-0472">Membrane</keyword>
<dbReference type="Pfam" id="PF06686">
    <property type="entry name" value="SpoIIIAC"/>
    <property type="match status" value="2"/>
</dbReference>
<keyword evidence="1" id="KW-1133">Transmembrane helix</keyword>
<keyword evidence="3" id="KW-1185">Reference proteome</keyword>
<dbReference type="InterPro" id="IPR025664">
    <property type="entry name" value="Spore_III_AC/AD"/>
</dbReference>
<sequence length="130" mass="14469">MGIFEVVSIGIVSAVLVLLLKDSQPAIAYLIIVLTVLYFLIFTIHYVKEILQLVTYLGEEAKIQSFYIKTILQIIGISYIAEIGSNIVKDAGLESVAYKIELIGKIFILILAIPIFQSLIETIIHLFPIS</sequence>
<name>A0A1H9LXF2_9BACI</name>
<dbReference type="NCBIfam" id="TIGR02849">
    <property type="entry name" value="spore_III_AD"/>
    <property type="match status" value="1"/>
</dbReference>
<dbReference type="EMBL" id="FOGL01000001">
    <property type="protein sequence ID" value="SER16146.1"/>
    <property type="molecule type" value="Genomic_DNA"/>
</dbReference>
<feature type="transmembrane region" description="Helical" evidence="1">
    <location>
        <begin position="6"/>
        <end position="21"/>
    </location>
</feature>
<dbReference type="RefSeq" id="WP_089738532.1">
    <property type="nucleotide sequence ID" value="NZ_FOGL01000001.1"/>
</dbReference>
<dbReference type="InterPro" id="IPR014211">
    <property type="entry name" value="Spore_III_AD"/>
</dbReference>
<feature type="transmembrane region" description="Helical" evidence="1">
    <location>
        <begin position="28"/>
        <end position="46"/>
    </location>
</feature>
<dbReference type="STRING" id="531814.SAMN04487944_101452"/>
<protein>
    <submittedName>
        <fullName evidence="2">Stage III sporulation protein AD</fullName>
    </submittedName>
</protein>
<keyword evidence="1" id="KW-0812">Transmembrane</keyword>
<evidence type="ECO:0000256" key="1">
    <source>
        <dbReference type="SAM" id="Phobius"/>
    </source>
</evidence>